<accession>X0UWU6</accession>
<dbReference type="GO" id="GO:0015628">
    <property type="term" value="P:protein secretion by the type II secretion system"/>
    <property type="evidence" value="ECO:0007669"/>
    <property type="project" value="TreeGrafter"/>
</dbReference>
<evidence type="ECO:0000313" key="1">
    <source>
        <dbReference type="EMBL" id="GAG10225.1"/>
    </source>
</evidence>
<dbReference type="SUPFAM" id="SSF47781">
    <property type="entry name" value="RuvA domain 2-like"/>
    <property type="match status" value="1"/>
</dbReference>
<dbReference type="PANTHER" id="PTHR21180">
    <property type="entry name" value="ENDONUCLEASE/EXONUCLEASE/PHOSPHATASE FAMILY DOMAIN-CONTAINING PROTEIN 1"/>
    <property type="match status" value="1"/>
</dbReference>
<name>X0UWU6_9ZZZZ</name>
<sequence>LPGIGPALAQNIIQYREDNGPLVMIEELLLVPGIGEAKYDGLRDSITVE</sequence>
<protein>
    <recommendedName>
        <fullName evidence="2">Competence protein ComEA</fullName>
    </recommendedName>
</protein>
<comment type="caution">
    <text evidence="1">The sequence shown here is derived from an EMBL/GenBank/DDBJ whole genome shotgun (WGS) entry which is preliminary data.</text>
</comment>
<reference evidence="1" key="1">
    <citation type="journal article" date="2014" name="Front. Microbiol.">
        <title>High frequency of phylogenetically diverse reductive dehalogenase-homologous genes in deep subseafloor sedimentary metagenomes.</title>
        <authorList>
            <person name="Kawai M."/>
            <person name="Futagami T."/>
            <person name="Toyoda A."/>
            <person name="Takaki Y."/>
            <person name="Nishi S."/>
            <person name="Hori S."/>
            <person name="Arai W."/>
            <person name="Tsubouchi T."/>
            <person name="Morono Y."/>
            <person name="Uchiyama I."/>
            <person name="Ito T."/>
            <person name="Fujiyama A."/>
            <person name="Inagaki F."/>
            <person name="Takami H."/>
        </authorList>
    </citation>
    <scope>NUCLEOTIDE SEQUENCE</scope>
    <source>
        <strain evidence="1">Expedition CK06-06</strain>
    </source>
</reference>
<gene>
    <name evidence="1" type="ORF">S01H1_46727</name>
</gene>
<feature type="non-terminal residue" evidence="1">
    <location>
        <position position="1"/>
    </location>
</feature>
<dbReference type="PANTHER" id="PTHR21180:SF32">
    <property type="entry name" value="ENDONUCLEASE_EXONUCLEASE_PHOSPHATASE FAMILY DOMAIN-CONTAINING PROTEIN 1"/>
    <property type="match status" value="1"/>
</dbReference>
<dbReference type="Gene3D" id="1.10.150.280">
    <property type="entry name" value="AF1531-like domain"/>
    <property type="match status" value="1"/>
</dbReference>
<dbReference type="EMBL" id="BARS01029930">
    <property type="protein sequence ID" value="GAG10225.1"/>
    <property type="molecule type" value="Genomic_DNA"/>
</dbReference>
<evidence type="ECO:0008006" key="2">
    <source>
        <dbReference type="Google" id="ProtNLM"/>
    </source>
</evidence>
<dbReference type="InterPro" id="IPR010994">
    <property type="entry name" value="RuvA_2-like"/>
</dbReference>
<dbReference type="Pfam" id="PF12836">
    <property type="entry name" value="HHH_3"/>
    <property type="match status" value="1"/>
</dbReference>
<dbReference type="AlphaFoldDB" id="X0UWU6"/>
<dbReference type="InterPro" id="IPR051675">
    <property type="entry name" value="Endo/Exo/Phosphatase_dom_1"/>
</dbReference>
<proteinExistence type="predicted"/>
<organism evidence="1">
    <name type="scientific">marine sediment metagenome</name>
    <dbReference type="NCBI Taxonomy" id="412755"/>
    <lineage>
        <taxon>unclassified sequences</taxon>
        <taxon>metagenomes</taxon>
        <taxon>ecological metagenomes</taxon>
    </lineage>
</organism>
<dbReference type="GO" id="GO:0015627">
    <property type="term" value="C:type II protein secretion system complex"/>
    <property type="evidence" value="ECO:0007669"/>
    <property type="project" value="TreeGrafter"/>
</dbReference>